<gene>
    <name evidence="2" type="ORF">A2Y75_06020</name>
</gene>
<sequence length="168" mass="18587">MPEEEQEKKTASKKAAKKSEKPAEPKAEETTQPEEAGDLEEEQGAQTLAEESGSETLEAEPEAGAPDEEELSDEELRQMVEESLERVTMADIVLNMMNQLASIGYLKMGLPENVNQKYQDFDQAKLAIDILDSMLKASEGRIPEQASNAFRGTLANMQLNFVQLKAHS</sequence>
<organism evidence="2 3">
    <name type="scientific">Candidatus Solincola sediminis</name>
    <dbReference type="NCBI Taxonomy" id="1797199"/>
    <lineage>
        <taxon>Bacteria</taxon>
        <taxon>Bacillati</taxon>
        <taxon>Actinomycetota</taxon>
        <taxon>Candidatus Geothermincolia</taxon>
        <taxon>Candidatus Geothermincolales</taxon>
        <taxon>Candidatus Geothermincolaceae</taxon>
        <taxon>Candidatus Solincola</taxon>
    </lineage>
</organism>
<feature type="compositionally biased region" description="Acidic residues" evidence="1">
    <location>
        <begin position="31"/>
        <end position="43"/>
    </location>
</feature>
<dbReference type="AlphaFoldDB" id="A0A1F2WFV2"/>
<name>A0A1F2WFV2_9ACTN</name>
<dbReference type="Proteomes" id="UP000177876">
    <property type="component" value="Unassembled WGS sequence"/>
</dbReference>
<accession>A0A1F2WFV2</accession>
<evidence type="ECO:0000313" key="3">
    <source>
        <dbReference type="Proteomes" id="UP000177876"/>
    </source>
</evidence>
<feature type="compositionally biased region" description="Basic and acidic residues" evidence="1">
    <location>
        <begin position="1"/>
        <end position="10"/>
    </location>
</feature>
<dbReference type="Pfam" id="PF08899">
    <property type="entry name" value="DUF1844"/>
    <property type="match status" value="1"/>
</dbReference>
<reference evidence="2 3" key="1">
    <citation type="journal article" date="2016" name="Nat. Commun.">
        <title>Thousands of microbial genomes shed light on interconnected biogeochemical processes in an aquifer system.</title>
        <authorList>
            <person name="Anantharaman K."/>
            <person name="Brown C.T."/>
            <person name="Hug L.A."/>
            <person name="Sharon I."/>
            <person name="Castelle C.J."/>
            <person name="Probst A.J."/>
            <person name="Thomas B.C."/>
            <person name="Singh A."/>
            <person name="Wilkins M.J."/>
            <person name="Karaoz U."/>
            <person name="Brodie E.L."/>
            <person name="Williams K.H."/>
            <person name="Hubbard S.S."/>
            <person name="Banfield J.F."/>
        </authorList>
    </citation>
    <scope>NUCLEOTIDE SEQUENCE [LARGE SCALE GENOMIC DNA]</scope>
</reference>
<feature type="region of interest" description="Disordered" evidence="1">
    <location>
        <begin position="1"/>
        <end position="75"/>
    </location>
</feature>
<dbReference type="EMBL" id="MELK01000052">
    <property type="protein sequence ID" value="OFW55729.1"/>
    <property type="molecule type" value="Genomic_DNA"/>
</dbReference>
<evidence type="ECO:0008006" key="4">
    <source>
        <dbReference type="Google" id="ProtNLM"/>
    </source>
</evidence>
<dbReference type="InterPro" id="IPR014995">
    <property type="entry name" value="DUF1844"/>
</dbReference>
<evidence type="ECO:0000313" key="2">
    <source>
        <dbReference type="EMBL" id="OFW55729.1"/>
    </source>
</evidence>
<evidence type="ECO:0000256" key="1">
    <source>
        <dbReference type="SAM" id="MobiDB-lite"/>
    </source>
</evidence>
<feature type="compositionally biased region" description="Acidic residues" evidence="1">
    <location>
        <begin position="57"/>
        <end position="73"/>
    </location>
</feature>
<dbReference type="STRING" id="1797197.A2Y75_06020"/>
<proteinExistence type="predicted"/>
<comment type="caution">
    <text evidence="2">The sequence shown here is derived from an EMBL/GenBank/DDBJ whole genome shotgun (WGS) entry which is preliminary data.</text>
</comment>
<protein>
    <recommendedName>
        <fullName evidence="4">DUF1844 domain-containing protein</fullName>
    </recommendedName>
</protein>
<feature type="compositionally biased region" description="Basic and acidic residues" evidence="1">
    <location>
        <begin position="17"/>
        <end position="29"/>
    </location>
</feature>